<evidence type="ECO:0000256" key="1">
    <source>
        <dbReference type="SAM" id="MobiDB-lite"/>
    </source>
</evidence>
<dbReference type="AlphaFoldDB" id="A0A8X6RN14"/>
<dbReference type="Proteomes" id="UP000887159">
    <property type="component" value="Unassembled WGS sequence"/>
</dbReference>
<name>A0A8X6RN14_TRICX</name>
<gene>
    <name evidence="2" type="ORF">TNCV_557001</name>
</gene>
<feature type="region of interest" description="Disordered" evidence="1">
    <location>
        <begin position="1"/>
        <end position="22"/>
    </location>
</feature>
<sequence>MKTSSMFSPNENPPAITFDAKPGHIREKSYPPLITRLVDMLTCKKRSSLLRDLSGMHMPGIKTTFVKPSKHG</sequence>
<protein>
    <submittedName>
        <fullName evidence="2">Uncharacterized protein</fullName>
    </submittedName>
</protein>
<dbReference type="EMBL" id="BMAU01021196">
    <property type="protein sequence ID" value="GFX97210.1"/>
    <property type="molecule type" value="Genomic_DNA"/>
</dbReference>
<organism evidence="2 3">
    <name type="scientific">Trichonephila clavipes</name>
    <name type="common">Golden silk orbweaver</name>
    <name type="synonym">Nephila clavipes</name>
    <dbReference type="NCBI Taxonomy" id="2585209"/>
    <lineage>
        <taxon>Eukaryota</taxon>
        <taxon>Metazoa</taxon>
        <taxon>Ecdysozoa</taxon>
        <taxon>Arthropoda</taxon>
        <taxon>Chelicerata</taxon>
        <taxon>Arachnida</taxon>
        <taxon>Araneae</taxon>
        <taxon>Araneomorphae</taxon>
        <taxon>Entelegynae</taxon>
        <taxon>Araneoidea</taxon>
        <taxon>Nephilidae</taxon>
        <taxon>Trichonephila</taxon>
    </lineage>
</organism>
<keyword evidence="3" id="KW-1185">Reference proteome</keyword>
<evidence type="ECO:0000313" key="2">
    <source>
        <dbReference type="EMBL" id="GFX97210.1"/>
    </source>
</evidence>
<comment type="caution">
    <text evidence="2">The sequence shown here is derived from an EMBL/GenBank/DDBJ whole genome shotgun (WGS) entry which is preliminary data.</text>
</comment>
<feature type="compositionally biased region" description="Polar residues" evidence="1">
    <location>
        <begin position="1"/>
        <end position="10"/>
    </location>
</feature>
<proteinExistence type="predicted"/>
<reference evidence="2" key="1">
    <citation type="submission" date="2020-08" db="EMBL/GenBank/DDBJ databases">
        <title>Multicomponent nature underlies the extraordinary mechanical properties of spider dragline silk.</title>
        <authorList>
            <person name="Kono N."/>
            <person name="Nakamura H."/>
            <person name="Mori M."/>
            <person name="Yoshida Y."/>
            <person name="Ohtoshi R."/>
            <person name="Malay A.D."/>
            <person name="Moran D.A.P."/>
            <person name="Tomita M."/>
            <person name="Numata K."/>
            <person name="Arakawa K."/>
        </authorList>
    </citation>
    <scope>NUCLEOTIDE SEQUENCE</scope>
</reference>
<accession>A0A8X6RN14</accession>
<evidence type="ECO:0000313" key="3">
    <source>
        <dbReference type="Proteomes" id="UP000887159"/>
    </source>
</evidence>